<dbReference type="STRING" id="7998.ENSIPUP00000008147"/>
<evidence type="ECO:0000256" key="4">
    <source>
        <dbReference type="ARBA" id="ARBA00040133"/>
    </source>
</evidence>
<gene>
    <name evidence="9 10" type="primary">rpap3</name>
</gene>
<comment type="similarity">
    <text evidence="3">Belongs to the RPAP3 family.</text>
</comment>
<evidence type="ECO:0000256" key="3">
    <source>
        <dbReference type="ARBA" id="ARBA00038275"/>
    </source>
</evidence>
<dbReference type="InterPro" id="IPR025986">
    <property type="entry name" value="RPAP3-like_C"/>
</dbReference>
<dbReference type="InterPro" id="IPR051966">
    <property type="entry name" value="RPAP3"/>
</dbReference>
<dbReference type="PANTHER" id="PTHR46423">
    <property type="entry name" value="RNA POLYMERASE II-ASSOCIATED PROTEIN 3"/>
    <property type="match status" value="1"/>
</dbReference>
<evidence type="ECO:0000313" key="8">
    <source>
        <dbReference type="Proteomes" id="UP000221080"/>
    </source>
</evidence>
<dbReference type="Proteomes" id="UP000221080">
    <property type="component" value="Chromosome 19"/>
</dbReference>
<feature type="compositionally biased region" description="Polar residues" evidence="6">
    <location>
        <begin position="402"/>
        <end position="414"/>
    </location>
</feature>
<feature type="region of interest" description="Disordered" evidence="6">
    <location>
        <begin position="402"/>
        <end position="425"/>
    </location>
</feature>
<dbReference type="Gene3D" id="1.25.40.10">
    <property type="entry name" value="Tetratricopeptide repeat domain"/>
    <property type="match status" value="2"/>
</dbReference>
<evidence type="ECO:0000256" key="1">
    <source>
        <dbReference type="ARBA" id="ARBA00022737"/>
    </source>
</evidence>
<keyword evidence="8" id="KW-1185">Reference proteome</keyword>
<feature type="repeat" description="TPR" evidence="5">
    <location>
        <begin position="352"/>
        <end position="385"/>
    </location>
</feature>
<proteinExistence type="inferred from homology"/>
<keyword evidence="1" id="KW-0677">Repeat</keyword>
<dbReference type="AlphaFoldDB" id="A0A2D0T5T7"/>
<evidence type="ECO:0000313" key="10">
    <source>
        <dbReference type="RefSeq" id="XP_017350264.1"/>
    </source>
</evidence>
<feature type="region of interest" description="Disordered" evidence="6">
    <location>
        <begin position="41"/>
        <end position="88"/>
    </location>
</feature>
<accession>A0A2D0T5T7</accession>
<protein>
    <recommendedName>
        <fullName evidence="4">RNA polymerase II-associated protein 3</fullName>
    </recommendedName>
</protein>
<dbReference type="CTD" id="79657"/>
<dbReference type="Pfam" id="PF13432">
    <property type="entry name" value="TPR_16"/>
    <property type="match status" value="1"/>
</dbReference>
<reference evidence="8" key="1">
    <citation type="journal article" date="2016" name="Nat. Commun.">
        <title>The channel catfish genome sequence provides insights into the evolution of scale formation in teleosts.</title>
        <authorList>
            <person name="Liu Z."/>
            <person name="Liu S."/>
            <person name="Yao J."/>
            <person name="Bao L."/>
            <person name="Zhang J."/>
            <person name="Li Y."/>
            <person name="Jiang C."/>
            <person name="Sun L."/>
            <person name="Wang R."/>
            <person name="Zhang Y."/>
            <person name="Zhou T."/>
            <person name="Zeng Q."/>
            <person name="Fu Q."/>
            <person name="Gao S."/>
            <person name="Li N."/>
            <person name="Koren S."/>
            <person name="Jiang Y."/>
            <person name="Zimin A."/>
            <person name="Xu P."/>
            <person name="Phillippy A.M."/>
            <person name="Geng X."/>
            <person name="Song L."/>
            <person name="Sun F."/>
            <person name="Li C."/>
            <person name="Wang X."/>
            <person name="Chen A."/>
            <person name="Jin Y."/>
            <person name="Yuan Z."/>
            <person name="Yang Y."/>
            <person name="Tan S."/>
            <person name="Peatman E."/>
            <person name="Lu J."/>
            <person name="Qin Z."/>
            <person name="Dunham R."/>
            <person name="Li Z."/>
            <person name="Sonstegard T."/>
            <person name="Feng J."/>
            <person name="Danzmann R.G."/>
            <person name="Schroeder S."/>
            <person name="Scheffler B."/>
            <person name="Duke M.V."/>
            <person name="Ballard L."/>
            <person name="Kucuktas H."/>
            <person name="Kaltenboeck L."/>
            <person name="Liu H."/>
            <person name="Armbruster J."/>
            <person name="Xie Y."/>
            <person name="Kirby M.L."/>
            <person name="Tian Y."/>
            <person name="Flanagan M.E."/>
            <person name="Mu W."/>
            <person name="Waldbieser G.C."/>
        </authorList>
    </citation>
    <scope>NUCLEOTIDE SEQUENCE [LARGE SCALE GENOMIC DNA]</scope>
    <source>
        <strain evidence="8">SDA103</strain>
    </source>
</reference>
<organism evidence="8 9">
    <name type="scientific">Ictalurus punctatus</name>
    <name type="common">Channel catfish</name>
    <name type="synonym">Silurus punctatus</name>
    <dbReference type="NCBI Taxonomy" id="7998"/>
    <lineage>
        <taxon>Eukaryota</taxon>
        <taxon>Metazoa</taxon>
        <taxon>Chordata</taxon>
        <taxon>Craniata</taxon>
        <taxon>Vertebrata</taxon>
        <taxon>Euteleostomi</taxon>
        <taxon>Actinopterygii</taxon>
        <taxon>Neopterygii</taxon>
        <taxon>Teleostei</taxon>
        <taxon>Ostariophysi</taxon>
        <taxon>Siluriformes</taxon>
        <taxon>Ictaluridae</taxon>
        <taxon>Ictalurus</taxon>
    </lineage>
</organism>
<feature type="repeat" description="TPR" evidence="5">
    <location>
        <begin position="284"/>
        <end position="317"/>
    </location>
</feature>
<evidence type="ECO:0000259" key="7">
    <source>
        <dbReference type="Pfam" id="PF13877"/>
    </source>
</evidence>
<dbReference type="RefSeq" id="XP_017350263.1">
    <property type="nucleotide sequence ID" value="XM_017494774.3"/>
</dbReference>
<keyword evidence="2 5" id="KW-0802">TPR repeat</keyword>
<dbReference type="InterPro" id="IPR019734">
    <property type="entry name" value="TPR_rpt"/>
</dbReference>
<evidence type="ECO:0000256" key="2">
    <source>
        <dbReference type="ARBA" id="ARBA00022803"/>
    </source>
</evidence>
<feature type="repeat" description="TPR" evidence="5">
    <location>
        <begin position="199"/>
        <end position="232"/>
    </location>
</feature>
<feature type="domain" description="RNA-polymerase II-associated protein 3-like C-terminal" evidence="7">
    <location>
        <begin position="548"/>
        <end position="639"/>
    </location>
</feature>
<dbReference type="Pfam" id="PF13181">
    <property type="entry name" value="TPR_8"/>
    <property type="match status" value="2"/>
</dbReference>
<dbReference type="SMART" id="SM00028">
    <property type="entry name" value="TPR"/>
    <property type="match status" value="6"/>
</dbReference>
<dbReference type="Pfam" id="PF00515">
    <property type="entry name" value="TPR_1"/>
    <property type="match status" value="1"/>
</dbReference>
<name>A0A2D0T5T7_ICTPU</name>
<feature type="compositionally biased region" description="Basic and acidic residues" evidence="6">
    <location>
        <begin position="79"/>
        <end position="88"/>
    </location>
</feature>
<dbReference type="PROSITE" id="PS50005">
    <property type="entry name" value="TPR"/>
    <property type="match status" value="4"/>
</dbReference>
<dbReference type="PANTHER" id="PTHR46423:SF1">
    <property type="entry name" value="RNA POLYMERASE II-ASSOCIATED PROTEIN 3"/>
    <property type="match status" value="1"/>
</dbReference>
<dbReference type="GO" id="GO:0101031">
    <property type="term" value="C:protein folding chaperone complex"/>
    <property type="evidence" value="ECO:0007669"/>
    <property type="project" value="TreeGrafter"/>
</dbReference>
<dbReference type="Pfam" id="PF07719">
    <property type="entry name" value="TPR_2"/>
    <property type="match status" value="1"/>
</dbReference>
<dbReference type="InterPro" id="IPR011990">
    <property type="entry name" value="TPR-like_helical_dom_sf"/>
</dbReference>
<dbReference type="SUPFAM" id="SSF48452">
    <property type="entry name" value="TPR-like"/>
    <property type="match status" value="2"/>
</dbReference>
<feature type="region of interest" description="Disordered" evidence="6">
    <location>
        <begin position="453"/>
        <end position="474"/>
    </location>
</feature>
<sequence length="668" mass="74966">MSGGNKAIELQMQMRQNADDLHNFIKELDSWEEDIKKKDEQLRAGNLADPQKTLPPVRNKDYKKKRKVRSKAPAENAQGEEKPVQRIKSHDYKSWDKFDVEKALEALDKEVSPAESNDSDSEEAQVDRDTAMKEKEKGNEFFKGGKYDEAIECYTKAMSADPYTPVLPTNRAACFFRLKKYAVAESDCNLAIALDRKYVNAYSRRGAARFALKNHQGALEDYEMVLKLDPENLDAQNEIKKLNQVLGSQKQEEGQMEKTVAEVPLTEAVKPKQLEMEQQRRQEAMVQKDRGNAYFKEGKYEVAVECYTKGMEADATNVLLAANRAMAYLKLERYAEAEEDCTKAIALDNTYSKAFARRGTARVALGRLSEAIADFEQLLKLEPGNKQALNELKKLNMETMPSGLQQADGTQKRTIQPIDKPEHLRSTKPLKRIEIEEVGGNLTSIAEPQRVTAKASASRSGTLSAASASSSEREMKCEASPCSSFPFAKIQKIEEVSQSPSEPAAKYPDGDSFGKQNVLQKEEKVPGKTDQSLSLSSSSVQLEVIPPPPPNSFQLEADLRKMGNHSELTYKYLKQIQPDAFQTIFKNCVEPDILNTILKVLQSFYTKNEDPSVILAILESLSSVRRFDMAIMFMSSAEKQVLQELFQCISHAGLEDNSVQALKKKYGV</sequence>
<evidence type="ECO:0000313" key="9">
    <source>
        <dbReference type="RefSeq" id="XP_017350263.1"/>
    </source>
</evidence>
<feature type="compositionally biased region" description="Low complexity" evidence="6">
    <location>
        <begin position="455"/>
        <end position="470"/>
    </location>
</feature>
<dbReference type="RefSeq" id="XP_017350264.1">
    <property type="nucleotide sequence ID" value="XM_017494775.3"/>
</dbReference>
<feature type="repeat" description="TPR" evidence="5">
    <location>
        <begin position="131"/>
        <end position="164"/>
    </location>
</feature>
<reference evidence="9 10" key="2">
    <citation type="submission" date="2025-04" db="UniProtKB">
        <authorList>
            <consortium name="RefSeq"/>
        </authorList>
    </citation>
    <scope>IDENTIFICATION</scope>
    <source>
        <tissue evidence="9 10">Blood</tissue>
    </source>
</reference>
<dbReference type="InterPro" id="IPR013105">
    <property type="entry name" value="TPR_2"/>
</dbReference>
<dbReference type="KEGG" id="ipu:108280034"/>
<dbReference type="OrthoDB" id="629492at2759"/>
<dbReference type="OMA" id="NFTPDRP"/>
<feature type="region of interest" description="Disordered" evidence="6">
    <location>
        <begin position="495"/>
        <end position="514"/>
    </location>
</feature>
<dbReference type="GeneID" id="108280034"/>
<dbReference type="Pfam" id="PF13877">
    <property type="entry name" value="RPAP3_C"/>
    <property type="match status" value="1"/>
</dbReference>
<evidence type="ECO:0000256" key="6">
    <source>
        <dbReference type="SAM" id="MobiDB-lite"/>
    </source>
</evidence>
<evidence type="ECO:0000256" key="5">
    <source>
        <dbReference type="PROSITE-ProRule" id="PRU00339"/>
    </source>
</evidence>
<feature type="region of interest" description="Disordered" evidence="6">
    <location>
        <begin position="109"/>
        <end position="129"/>
    </location>
</feature>
<feature type="compositionally biased region" description="Basic residues" evidence="6">
    <location>
        <begin position="61"/>
        <end position="70"/>
    </location>
</feature>